<dbReference type="AlphaFoldDB" id="A0A7I7JJN8"/>
<keyword evidence="3" id="KW-1185">Reference proteome</keyword>
<dbReference type="InterPro" id="IPR037401">
    <property type="entry name" value="SnoaL-like"/>
</dbReference>
<proteinExistence type="predicted"/>
<evidence type="ECO:0000313" key="2">
    <source>
        <dbReference type="EMBL" id="BBX12115.1"/>
    </source>
</evidence>
<sequence>MPPPWHGVPTTIVETMTVEQRLEALEQIEAIKALKHRYFRACDAKDPDTFRACFIAEGADLDYGPLGGFTDADQMAEVFRRIALHTVDGKHVIFDMHHGMHPDITITGPGRATGRWTLKFRQLNLIERTERLLTGEYDDAYVIENGNWKMSRSHFRQLWSLVRPLGDAVVEAAR</sequence>
<dbReference type="EMBL" id="AP022562">
    <property type="protein sequence ID" value="BBX12115.1"/>
    <property type="molecule type" value="Genomic_DNA"/>
</dbReference>
<dbReference type="Pfam" id="PF13577">
    <property type="entry name" value="SnoaL_4"/>
    <property type="match status" value="1"/>
</dbReference>
<dbReference type="Gene3D" id="3.10.450.50">
    <property type="match status" value="1"/>
</dbReference>
<dbReference type="KEGG" id="mnm:MNVM_11960"/>
<name>A0A7I7JJN8_9MYCO</name>
<feature type="domain" description="SnoaL-like" evidence="1">
    <location>
        <begin position="24"/>
        <end position="153"/>
    </location>
</feature>
<reference evidence="2 3" key="1">
    <citation type="journal article" date="2019" name="Emerg. Microbes Infect.">
        <title>Comprehensive subspecies identification of 175 nontuberculous mycobacteria species based on 7547 genomic profiles.</title>
        <authorList>
            <person name="Matsumoto Y."/>
            <person name="Kinjo T."/>
            <person name="Motooka D."/>
            <person name="Nabeya D."/>
            <person name="Jung N."/>
            <person name="Uechi K."/>
            <person name="Horii T."/>
            <person name="Iida T."/>
            <person name="Fujita J."/>
            <person name="Nakamura S."/>
        </authorList>
    </citation>
    <scope>NUCLEOTIDE SEQUENCE [LARGE SCALE GENOMIC DNA]</scope>
    <source>
        <strain evidence="2 3">JCM 6391</strain>
    </source>
</reference>
<dbReference type="InterPro" id="IPR032710">
    <property type="entry name" value="NTF2-like_dom_sf"/>
</dbReference>
<dbReference type="SUPFAM" id="SSF54427">
    <property type="entry name" value="NTF2-like"/>
    <property type="match status" value="1"/>
</dbReference>
<protein>
    <recommendedName>
        <fullName evidence="1">SnoaL-like domain-containing protein</fullName>
    </recommendedName>
</protein>
<dbReference type="Proteomes" id="UP000466997">
    <property type="component" value="Chromosome"/>
</dbReference>
<organism evidence="2 3">
    <name type="scientific">Mycobacterium novum</name>
    <dbReference type="NCBI Taxonomy" id="2492438"/>
    <lineage>
        <taxon>Bacteria</taxon>
        <taxon>Bacillati</taxon>
        <taxon>Actinomycetota</taxon>
        <taxon>Actinomycetes</taxon>
        <taxon>Mycobacteriales</taxon>
        <taxon>Mycobacteriaceae</taxon>
        <taxon>Mycobacterium</taxon>
    </lineage>
</organism>
<evidence type="ECO:0000313" key="3">
    <source>
        <dbReference type="Proteomes" id="UP000466997"/>
    </source>
</evidence>
<gene>
    <name evidence="2" type="ORF">MNVM_11960</name>
</gene>
<accession>A0A7I7JJN8</accession>
<evidence type="ECO:0000259" key="1">
    <source>
        <dbReference type="Pfam" id="PF13577"/>
    </source>
</evidence>